<evidence type="ECO:0000313" key="4">
    <source>
        <dbReference type="EMBL" id="SHK17572.1"/>
    </source>
</evidence>
<dbReference type="Pfam" id="PF13508">
    <property type="entry name" value="Acetyltransf_7"/>
    <property type="match status" value="1"/>
</dbReference>
<dbReference type="InterPro" id="IPR050832">
    <property type="entry name" value="Bact_Acetyltransf"/>
</dbReference>
<dbReference type="AlphaFoldDB" id="A0A1M6QBG0"/>
<dbReference type="GO" id="GO:0016747">
    <property type="term" value="F:acyltransferase activity, transferring groups other than amino-acyl groups"/>
    <property type="evidence" value="ECO:0007669"/>
    <property type="project" value="InterPro"/>
</dbReference>
<sequence>MDIRIAEQHHQQAISECVEAAYSVYIERMGKKPAPMLSDYQELISKNLVYVITDMDELKGLIVLIPEEDHLLIENVAVHPNFQGQGIGRKLIEFSLAFAKERCLPEIRLYTNELMVENLVFYAKLGFIEVDRRIEDGYRRVFMSKSLSGKRR</sequence>
<dbReference type="InterPro" id="IPR016181">
    <property type="entry name" value="Acyl_CoA_acyltransferase"/>
</dbReference>
<evidence type="ECO:0000256" key="1">
    <source>
        <dbReference type="ARBA" id="ARBA00022679"/>
    </source>
</evidence>
<keyword evidence="2" id="KW-0012">Acyltransferase</keyword>
<organism evidence="4 5">
    <name type="scientific">Desulforamulus aeronauticus DSM 10349</name>
    <dbReference type="NCBI Taxonomy" id="1121421"/>
    <lineage>
        <taxon>Bacteria</taxon>
        <taxon>Bacillati</taxon>
        <taxon>Bacillota</taxon>
        <taxon>Clostridia</taxon>
        <taxon>Eubacteriales</taxon>
        <taxon>Peptococcaceae</taxon>
        <taxon>Desulforamulus</taxon>
    </lineage>
</organism>
<reference evidence="5" key="1">
    <citation type="submission" date="2016-11" db="EMBL/GenBank/DDBJ databases">
        <authorList>
            <person name="Varghese N."/>
            <person name="Submissions S."/>
        </authorList>
    </citation>
    <scope>NUCLEOTIDE SEQUENCE [LARGE SCALE GENOMIC DNA]</scope>
    <source>
        <strain evidence="5">DSM 10349</strain>
    </source>
</reference>
<dbReference type="PANTHER" id="PTHR43877:SF2">
    <property type="entry name" value="AMINOALKYLPHOSPHONATE N-ACETYLTRANSFERASE-RELATED"/>
    <property type="match status" value="1"/>
</dbReference>
<name>A0A1M6QBG0_9FIRM</name>
<gene>
    <name evidence="4" type="ORF">SAMN02745123_00945</name>
</gene>
<dbReference type="SUPFAM" id="SSF55729">
    <property type="entry name" value="Acyl-CoA N-acyltransferases (Nat)"/>
    <property type="match status" value="1"/>
</dbReference>
<evidence type="ECO:0000313" key="5">
    <source>
        <dbReference type="Proteomes" id="UP000183997"/>
    </source>
</evidence>
<dbReference type="Proteomes" id="UP000183997">
    <property type="component" value="Unassembled WGS sequence"/>
</dbReference>
<keyword evidence="1 4" id="KW-0808">Transferase</keyword>
<accession>A0A1M6QBG0</accession>
<dbReference type="RefSeq" id="WP_207650481.1">
    <property type="nucleotide sequence ID" value="NZ_FRAR01000008.1"/>
</dbReference>
<dbReference type="CDD" id="cd04301">
    <property type="entry name" value="NAT_SF"/>
    <property type="match status" value="1"/>
</dbReference>
<dbReference type="PROSITE" id="PS51186">
    <property type="entry name" value="GNAT"/>
    <property type="match status" value="1"/>
</dbReference>
<keyword evidence="5" id="KW-1185">Reference proteome</keyword>
<protein>
    <submittedName>
        <fullName evidence="4">Acetyltransferase (GNAT) domain-containing protein</fullName>
    </submittedName>
</protein>
<feature type="domain" description="N-acetyltransferase" evidence="3">
    <location>
        <begin position="1"/>
        <end position="148"/>
    </location>
</feature>
<evidence type="ECO:0000259" key="3">
    <source>
        <dbReference type="PROSITE" id="PS51186"/>
    </source>
</evidence>
<dbReference type="InterPro" id="IPR000182">
    <property type="entry name" value="GNAT_dom"/>
</dbReference>
<evidence type="ECO:0000256" key="2">
    <source>
        <dbReference type="ARBA" id="ARBA00023315"/>
    </source>
</evidence>
<dbReference type="EMBL" id="FRAR01000008">
    <property type="protein sequence ID" value="SHK17572.1"/>
    <property type="molecule type" value="Genomic_DNA"/>
</dbReference>
<proteinExistence type="predicted"/>
<dbReference type="PANTHER" id="PTHR43877">
    <property type="entry name" value="AMINOALKYLPHOSPHONATE N-ACETYLTRANSFERASE-RELATED-RELATED"/>
    <property type="match status" value="1"/>
</dbReference>
<dbReference type="Gene3D" id="3.40.630.30">
    <property type="match status" value="1"/>
</dbReference>